<evidence type="ECO:0000256" key="1">
    <source>
        <dbReference type="ARBA" id="ARBA00004123"/>
    </source>
</evidence>
<evidence type="ECO:0000256" key="3">
    <source>
        <dbReference type="ARBA" id="ARBA00023242"/>
    </source>
</evidence>
<dbReference type="OrthoDB" id="4703at2759"/>
<evidence type="ECO:0000313" key="6">
    <source>
        <dbReference type="Proteomes" id="UP000266272"/>
    </source>
</evidence>
<dbReference type="GO" id="GO:0000127">
    <property type="term" value="C:transcription factor TFIIIC complex"/>
    <property type="evidence" value="ECO:0007669"/>
    <property type="project" value="TreeGrafter"/>
</dbReference>
<dbReference type="Gene3D" id="2.130.10.10">
    <property type="entry name" value="YVTN repeat-like/Quinoprotein amine dehydrogenase"/>
    <property type="match status" value="1"/>
</dbReference>
<feature type="compositionally biased region" description="Acidic residues" evidence="4">
    <location>
        <begin position="648"/>
        <end position="664"/>
    </location>
</feature>
<evidence type="ECO:0000256" key="2">
    <source>
        <dbReference type="ARBA" id="ARBA00023163"/>
    </source>
</evidence>
<comment type="caution">
    <text evidence="5">The sequence shown here is derived from an EMBL/GenBank/DDBJ whole genome shotgun (WGS) entry which is preliminary data.</text>
</comment>
<dbReference type="PANTHER" id="PTHR15052">
    <property type="entry name" value="RNA POLYMERASE III TRANSCRIPTION INITIATION FACTOR COMPLEX SUBUNIT"/>
    <property type="match status" value="1"/>
</dbReference>
<feature type="compositionally biased region" description="Acidic residues" evidence="4">
    <location>
        <begin position="53"/>
        <end position="64"/>
    </location>
</feature>
<accession>A0A395NJP5</accession>
<dbReference type="InterPro" id="IPR052416">
    <property type="entry name" value="GTF3C_component"/>
</dbReference>
<dbReference type="PANTHER" id="PTHR15052:SF2">
    <property type="entry name" value="GENERAL TRANSCRIPTION FACTOR 3C POLYPEPTIDE 2"/>
    <property type="match status" value="1"/>
</dbReference>
<gene>
    <name evidence="5" type="ORF">TARUN_5996</name>
</gene>
<comment type="subcellular location">
    <subcellularLocation>
        <location evidence="1">Nucleus</location>
    </subcellularLocation>
</comment>
<feature type="region of interest" description="Disordered" evidence="4">
    <location>
        <begin position="1"/>
        <end position="97"/>
    </location>
</feature>
<name>A0A395NJP5_TRIAR</name>
<dbReference type="AlphaFoldDB" id="A0A395NJP5"/>
<feature type="compositionally biased region" description="Basic and acidic residues" evidence="4">
    <location>
        <begin position="624"/>
        <end position="633"/>
    </location>
</feature>
<dbReference type="EMBL" id="PXOA01000366">
    <property type="protein sequence ID" value="RFU76249.1"/>
    <property type="molecule type" value="Genomic_DNA"/>
</dbReference>
<dbReference type="Proteomes" id="UP000266272">
    <property type="component" value="Unassembled WGS sequence"/>
</dbReference>
<feature type="region of interest" description="Disordered" evidence="4">
    <location>
        <begin position="624"/>
        <end position="671"/>
    </location>
</feature>
<keyword evidence="3" id="KW-0539">Nucleus</keyword>
<keyword evidence="6" id="KW-1185">Reference proteome</keyword>
<dbReference type="InterPro" id="IPR015943">
    <property type="entry name" value="WD40/YVTN_repeat-like_dom_sf"/>
</dbReference>
<dbReference type="STRING" id="490622.A0A395NJP5"/>
<keyword evidence="2" id="KW-0804">Transcription</keyword>
<dbReference type="InterPro" id="IPR001680">
    <property type="entry name" value="WD40_rpt"/>
</dbReference>
<proteinExistence type="predicted"/>
<sequence length="831" mass="93007">MRTRRSNRTKSYAVDKYDFLSSGDEDQRQKRRKTTEDNDENFEAVADERSAGEEEDEDEDDVQMNDDNASDVNVAERPPRQRAKQAKTSKPSDPGEMAVKGYLDIELIPPEGQHKGYVGPYERGMRGKALVRTLYGPQPERIDTAHKLLERWSGWTIFPPKVPQDEDEPTDKGFWTPGGLEKEARLAKQWYAQVSKALPPSDAWSVLSLEESAMYRFPQLSMPVLTGPYDTQQEVQMEPGHCYPLSQSNIPFDSDEDDDKVQSGWMLDVGGLVLGMDWVPRRDKNPKQLLALAITPQADQDFYNYEEESVKPDFQKQGIVQIWEFRSTKTDEEFTRPLAEPAVLRKTLCLDYGRVRRVKWSPSCNHFAVLCGDWKVYIADAGDLDGEEEGVYYKLEKPLAELSLLDEYGIKATAMAWINCNRIAIGYSDGSIALWSIHPRCLLSRHPVHHNDIIDMVSGYPAMPSIIASIPVGGTARVIDLQAPSYETTEAQRPLVHTQPGLLAYSDHLLGFLSIYPSASALNTIIGFLHHAHFPVCRRVFTGDSFLTCLAVGRLHPFLLIGATDGSLWCLNSQTEIFSNRHESTDKIRVFQHEHRPGYLFPPDSPVAARGVCRILHGFGVDRNRNSKPEAKPAAKKGKKLRAKEPTEGAEEGEGEEDDDEAGDLTDPSRATLHEPLTRITAIEWNPNQDHGCWAAVAMGSGLLVPPLGDLLAMVYQGMIRRAHSQAHHCAPKEARKDQHIRRIGRLVARMDHKIQVNAREDSDDGAGEMRPDVDKLIVEVKERPGRLGVRWADGPVAGEDEGVVAAPGGQIVPEQEEFLLDPLLDFLDGC</sequence>
<reference evidence="5 6" key="1">
    <citation type="journal article" date="2018" name="PLoS Pathog.">
        <title>Evolution of structural diversity of trichothecenes, a family of toxins produced by plant pathogenic and entomopathogenic fungi.</title>
        <authorList>
            <person name="Proctor R.H."/>
            <person name="McCormick S.P."/>
            <person name="Kim H.S."/>
            <person name="Cardoza R.E."/>
            <person name="Stanley A.M."/>
            <person name="Lindo L."/>
            <person name="Kelly A."/>
            <person name="Brown D.W."/>
            <person name="Lee T."/>
            <person name="Vaughan M.M."/>
            <person name="Alexander N.J."/>
            <person name="Busman M."/>
            <person name="Gutierrez S."/>
        </authorList>
    </citation>
    <scope>NUCLEOTIDE SEQUENCE [LARGE SCALE GENOMIC DNA]</scope>
    <source>
        <strain evidence="5 6">IBT 40837</strain>
    </source>
</reference>
<dbReference type="SUPFAM" id="SSF50978">
    <property type="entry name" value="WD40 repeat-like"/>
    <property type="match status" value="1"/>
</dbReference>
<organism evidence="5 6">
    <name type="scientific">Trichoderma arundinaceum</name>
    <dbReference type="NCBI Taxonomy" id="490622"/>
    <lineage>
        <taxon>Eukaryota</taxon>
        <taxon>Fungi</taxon>
        <taxon>Dikarya</taxon>
        <taxon>Ascomycota</taxon>
        <taxon>Pezizomycotina</taxon>
        <taxon>Sordariomycetes</taxon>
        <taxon>Hypocreomycetidae</taxon>
        <taxon>Hypocreales</taxon>
        <taxon>Hypocreaceae</taxon>
        <taxon>Trichoderma</taxon>
    </lineage>
</organism>
<dbReference type="GO" id="GO:0006383">
    <property type="term" value="P:transcription by RNA polymerase III"/>
    <property type="evidence" value="ECO:0007669"/>
    <property type="project" value="TreeGrafter"/>
</dbReference>
<evidence type="ECO:0000256" key="4">
    <source>
        <dbReference type="SAM" id="MobiDB-lite"/>
    </source>
</evidence>
<dbReference type="InterPro" id="IPR036322">
    <property type="entry name" value="WD40_repeat_dom_sf"/>
</dbReference>
<dbReference type="GO" id="GO:0005634">
    <property type="term" value="C:nucleus"/>
    <property type="evidence" value="ECO:0007669"/>
    <property type="project" value="UniProtKB-SubCell"/>
</dbReference>
<protein>
    <submittedName>
        <fullName evidence="5">Uncharacterized protein</fullName>
    </submittedName>
</protein>
<evidence type="ECO:0000313" key="5">
    <source>
        <dbReference type="EMBL" id="RFU76249.1"/>
    </source>
</evidence>
<dbReference type="SMART" id="SM00320">
    <property type="entry name" value="WD40"/>
    <property type="match status" value="3"/>
</dbReference>